<dbReference type="AlphaFoldDB" id="A0A2U1MN73"/>
<dbReference type="GO" id="GO:0008380">
    <property type="term" value="P:RNA splicing"/>
    <property type="evidence" value="ECO:0007669"/>
    <property type="project" value="UniProtKB-KW"/>
</dbReference>
<dbReference type="InterPro" id="IPR035979">
    <property type="entry name" value="RBD_domain_sf"/>
</dbReference>
<evidence type="ECO:0000256" key="3">
    <source>
        <dbReference type="ARBA" id="ARBA00023187"/>
    </source>
</evidence>
<feature type="chain" id="PRO_5015531814" evidence="5">
    <location>
        <begin position="21"/>
        <end position="641"/>
    </location>
</feature>
<accession>A0A2U1MN73</accession>
<organism evidence="7 8">
    <name type="scientific">Artemisia annua</name>
    <name type="common">Sweet wormwood</name>
    <dbReference type="NCBI Taxonomy" id="35608"/>
    <lineage>
        <taxon>Eukaryota</taxon>
        <taxon>Viridiplantae</taxon>
        <taxon>Streptophyta</taxon>
        <taxon>Embryophyta</taxon>
        <taxon>Tracheophyta</taxon>
        <taxon>Spermatophyta</taxon>
        <taxon>Magnoliopsida</taxon>
        <taxon>eudicotyledons</taxon>
        <taxon>Gunneridae</taxon>
        <taxon>Pentapetalae</taxon>
        <taxon>asterids</taxon>
        <taxon>campanulids</taxon>
        <taxon>Asterales</taxon>
        <taxon>Asteraceae</taxon>
        <taxon>Asteroideae</taxon>
        <taxon>Anthemideae</taxon>
        <taxon>Artemisiinae</taxon>
        <taxon>Artemisia</taxon>
    </lineage>
</organism>
<dbReference type="OrthoDB" id="1750980at2759"/>
<feature type="signal peptide" evidence="5">
    <location>
        <begin position="1"/>
        <end position="20"/>
    </location>
</feature>
<dbReference type="SUPFAM" id="SSF54928">
    <property type="entry name" value="RNA-binding domain, RBD"/>
    <property type="match status" value="1"/>
</dbReference>
<proteinExistence type="predicted"/>
<keyword evidence="8" id="KW-1185">Reference proteome</keyword>
<dbReference type="PANTHER" id="PTHR23147">
    <property type="entry name" value="SERINE/ARGININE RICH SPLICING FACTOR"/>
    <property type="match status" value="1"/>
</dbReference>
<dbReference type="EMBL" id="PKPP01004804">
    <property type="protein sequence ID" value="PWA62725.1"/>
    <property type="molecule type" value="Genomic_DNA"/>
</dbReference>
<dbReference type="Proteomes" id="UP000245207">
    <property type="component" value="Unassembled WGS sequence"/>
</dbReference>
<comment type="caution">
    <text evidence="7">The sequence shown here is derived from an EMBL/GenBank/DDBJ whole genome shotgun (WGS) entry which is preliminary data.</text>
</comment>
<evidence type="ECO:0000256" key="4">
    <source>
        <dbReference type="PROSITE-ProRule" id="PRU00176"/>
    </source>
</evidence>
<dbReference type="InterPro" id="IPR012677">
    <property type="entry name" value="Nucleotide-bd_a/b_plait_sf"/>
</dbReference>
<dbReference type="InterPro" id="IPR000504">
    <property type="entry name" value="RRM_dom"/>
</dbReference>
<evidence type="ECO:0000313" key="7">
    <source>
        <dbReference type="EMBL" id="PWA62725.1"/>
    </source>
</evidence>
<name>A0A2U1MN73_ARTAN</name>
<keyword evidence="2" id="KW-0747">Spliceosome</keyword>
<dbReference type="GO" id="GO:0005681">
    <property type="term" value="C:spliceosomal complex"/>
    <property type="evidence" value="ECO:0007669"/>
    <property type="project" value="UniProtKB-KW"/>
</dbReference>
<dbReference type="InterPro" id="IPR050907">
    <property type="entry name" value="SRSF"/>
</dbReference>
<evidence type="ECO:0000256" key="1">
    <source>
        <dbReference type="ARBA" id="ARBA00022664"/>
    </source>
</evidence>
<dbReference type="Pfam" id="PF00076">
    <property type="entry name" value="RRM_1"/>
    <property type="match status" value="1"/>
</dbReference>
<dbReference type="GO" id="GO:0006397">
    <property type="term" value="P:mRNA processing"/>
    <property type="evidence" value="ECO:0007669"/>
    <property type="project" value="UniProtKB-KW"/>
</dbReference>
<dbReference type="CDD" id="cd00590">
    <property type="entry name" value="RRM_SF"/>
    <property type="match status" value="1"/>
</dbReference>
<gene>
    <name evidence="7" type="ORF">CTI12_AA361060</name>
</gene>
<feature type="domain" description="RRM" evidence="6">
    <location>
        <begin position="43"/>
        <end position="120"/>
    </location>
</feature>
<dbReference type="Gene3D" id="3.30.70.330">
    <property type="match status" value="1"/>
</dbReference>
<reference evidence="7 8" key="1">
    <citation type="journal article" date="2018" name="Mol. Plant">
        <title>The genome of Artemisia annua provides insight into the evolution of Asteraceae family and artemisinin biosynthesis.</title>
        <authorList>
            <person name="Shen Q."/>
            <person name="Zhang L."/>
            <person name="Liao Z."/>
            <person name="Wang S."/>
            <person name="Yan T."/>
            <person name="Shi P."/>
            <person name="Liu M."/>
            <person name="Fu X."/>
            <person name="Pan Q."/>
            <person name="Wang Y."/>
            <person name="Lv Z."/>
            <person name="Lu X."/>
            <person name="Zhang F."/>
            <person name="Jiang W."/>
            <person name="Ma Y."/>
            <person name="Chen M."/>
            <person name="Hao X."/>
            <person name="Li L."/>
            <person name="Tang Y."/>
            <person name="Lv G."/>
            <person name="Zhou Y."/>
            <person name="Sun X."/>
            <person name="Brodelius P.E."/>
            <person name="Rose J.K.C."/>
            <person name="Tang K."/>
        </authorList>
    </citation>
    <scope>NUCLEOTIDE SEQUENCE [LARGE SCALE GENOMIC DNA]</scope>
    <source>
        <strain evidence="8">cv. Huhao1</strain>
        <tissue evidence="7">Leaf</tissue>
    </source>
</reference>
<evidence type="ECO:0000313" key="8">
    <source>
        <dbReference type="Proteomes" id="UP000245207"/>
    </source>
</evidence>
<dbReference type="PROSITE" id="PS50102">
    <property type="entry name" value="RRM"/>
    <property type="match status" value="1"/>
</dbReference>
<keyword evidence="1" id="KW-0507">mRNA processing</keyword>
<sequence length="641" mass="71132">MKIGSPGFLLFVLLKGLKMCWKPRRNFERQSNKGQAKGSGGVTKFFISNLPSGCTPWEVSEFLGYFGEVVGSYIAKKRDKAGNRFGFITFRNVSNVVELERRMNGIKMGCCRLIVNIAKFAVENVKLRDLEKKDDRITDKHVKQNVRKQDNFVKDQQMKGHEHSFHPGAGRSFKAALSGKPSSCSSVPMEHACRIIRVPDNVVAFFELRGKALIGRVKDLKTLTRMKQLLVENQIGGLDIVYVGGLSILLNFFEKDWAVDMLRKKEVWSSWFSVLDFWEGHHLSYERVAWLKIHGVPINLATNEVFDDIASQFGKIIHPSQLSLEDGDISVGFVGILVGDGLKINETVSLKWSNKVFKTWISEEGGKWEPDCIGTVGKLVVEESIVSDKHLEDRILDMELDSKSDEIRKENESAEVFLEEGELKESMHGEEGGINTSVGVTQGIFNDYVASMLGVGEESERVNISPLFKVSNSNSGPVLKKRPIKILKKRNQRANGFMSNPVEVVRPKKRSRSEDDDPFDLDRFIGINHNVVVEDGVLPSRSVESLALREAGVSLDPIINHHVVTGDGGASQVPIIVNSGTDCVAEGGNEVQVCDVVKNNSLDKEVEATVNIGSVLGIDLEGHEGMVRNSIANEGINVVEL</sequence>
<keyword evidence="4" id="KW-0694">RNA-binding</keyword>
<dbReference type="STRING" id="35608.A0A2U1MN73"/>
<protein>
    <submittedName>
        <fullName evidence="7">Nucleotide-binding alpha-beta plait domain-containing protein</fullName>
    </submittedName>
</protein>
<dbReference type="SMART" id="SM00360">
    <property type="entry name" value="RRM"/>
    <property type="match status" value="1"/>
</dbReference>
<evidence type="ECO:0000256" key="2">
    <source>
        <dbReference type="ARBA" id="ARBA00022728"/>
    </source>
</evidence>
<keyword evidence="5" id="KW-0732">Signal</keyword>
<evidence type="ECO:0000256" key="5">
    <source>
        <dbReference type="SAM" id="SignalP"/>
    </source>
</evidence>
<evidence type="ECO:0000259" key="6">
    <source>
        <dbReference type="PROSITE" id="PS50102"/>
    </source>
</evidence>
<dbReference type="GO" id="GO:0003723">
    <property type="term" value="F:RNA binding"/>
    <property type="evidence" value="ECO:0007669"/>
    <property type="project" value="UniProtKB-UniRule"/>
</dbReference>
<keyword evidence="3" id="KW-0508">mRNA splicing</keyword>